<organism evidence="4 5">
    <name type="scientific">Pseudomonas quercus</name>
    <dbReference type="NCBI Taxonomy" id="2722792"/>
    <lineage>
        <taxon>Bacteria</taxon>
        <taxon>Pseudomonadati</taxon>
        <taxon>Pseudomonadota</taxon>
        <taxon>Gammaproteobacteria</taxon>
        <taxon>Pseudomonadales</taxon>
        <taxon>Pseudomonadaceae</taxon>
        <taxon>Pseudomonas</taxon>
    </lineage>
</organism>
<protein>
    <submittedName>
        <fullName evidence="4">DnaJ domain-containing protein</fullName>
    </submittedName>
</protein>
<proteinExistence type="predicted"/>
<dbReference type="SUPFAM" id="SSF46565">
    <property type="entry name" value="Chaperone J-domain"/>
    <property type="match status" value="1"/>
</dbReference>
<gene>
    <name evidence="4" type="ORF">HBH25_18260</name>
</gene>
<dbReference type="PROSITE" id="PS50076">
    <property type="entry name" value="DNAJ_2"/>
    <property type="match status" value="1"/>
</dbReference>
<dbReference type="Pfam" id="PF00226">
    <property type="entry name" value="DnaJ"/>
    <property type="match status" value="1"/>
</dbReference>
<dbReference type="InterPro" id="IPR036869">
    <property type="entry name" value="J_dom_sf"/>
</dbReference>
<dbReference type="SMART" id="SM00271">
    <property type="entry name" value="DnaJ"/>
    <property type="match status" value="1"/>
</dbReference>
<evidence type="ECO:0000256" key="2">
    <source>
        <dbReference type="SAM" id="MobiDB-lite"/>
    </source>
</evidence>
<evidence type="ECO:0000313" key="4">
    <source>
        <dbReference type="EMBL" id="NJP02792.1"/>
    </source>
</evidence>
<dbReference type="InterPro" id="IPR001623">
    <property type="entry name" value="DnaJ_domain"/>
</dbReference>
<dbReference type="Pfam" id="PF05099">
    <property type="entry name" value="TerB"/>
    <property type="match status" value="1"/>
</dbReference>
<feature type="region of interest" description="Disordered" evidence="2">
    <location>
        <begin position="216"/>
        <end position="237"/>
    </location>
</feature>
<dbReference type="InterPro" id="IPR029024">
    <property type="entry name" value="TerB-like"/>
</dbReference>
<dbReference type="CDD" id="cd07316">
    <property type="entry name" value="terB_like_DjlA"/>
    <property type="match status" value="1"/>
</dbReference>
<dbReference type="CDD" id="cd06257">
    <property type="entry name" value="DnaJ"/>
    <property type="match status" value="1"/>
</dbReference>
<dbReference type="InterPro" id="IPR007791">
    <property type="entry name" value="DjlA_N"/>
</dbReference>
<feature type="domain" description="J" evidence="3">
    <location>
        <begin position="189"/>
        <end position="253"/>
    </location>
</feature>
<dbReference type="PRINTS" id="PR00625">
    <property type="entry name" value="JDOMAIN"/>
</dbReference>
<keyword evidence="5" id="KW-1185">Reference proteome</keyword>
<name>A0ABX0YIN2_9PSED</name>
<dbReference type="Gene3D" id="1.10.287.110">
    <property type="entry name" value="DnaJ domain"/>
    <property type="match status" value="1"/>
</dbReference>
<reference evidence="4 5" key="1">
    <citation type="submission" date="2020-03" db="EMBL/GenBank/DDBJ databases">
        <authorList>
            <person name="Wang L."/>
            <person name="He N."/>
            <person name="Li Y."/>
            <person name="Fang Y."/>
            <person name="Zhang F."/>
        </authorList>
    </citation>
    <scope>NUCLEOTIDE SEQUENCE [LARGE SCALE GENOMIC DNA]</scope>
    <source>
        <strain evidence="5">hsmgli-8</strain>
    </source>
</reference>
<comment type="caution">
    <text evidence="4">The sequence shown here is derived from an EMBL/GenBank/DDBJ whole genome shotgun (WGS) entry which is preliminary data.</text>
</comment>
<dbReference type="Gene3D" id="1.10.3680.10">
    <property type="entry name" value="TerB-like"/>
    <property type="match status" value="1"/>
</dbReference>
<evidence type="ECO:0000259" key="3">
    <source>
        <dbReference type="PROSITE" id="PS50076"/>
    </source>
</evidence>
<dbReference type="EMBL" id="JAAVJI010000013">
    <property type="protein sequence ID" value="NJP02792.1"/>
    <property type="molecule type" value="Genomic_DNA"/>
</dbReference>
<dbReference type="SUPFAM" id="SSF158682">
    <property type="entry name" value="TerB-like"/>
    <property type="match status" value="1"/>
</dbReference>
<evidence type="ECO:0000313" key="5">
    <source>
        <dbReference type="Proteomes" id="UP000746535"/>
    </source>
</evidence>
<evidence type="ECO:0000256" key="1">
    <source>
        <dbReference type="ARBA" id="ARBA00023186"/>
    </source>
</evidence>
<dbReference type="Proteomes" id="UP000746535">
    <property type="component" value="Unassembled WGS sequence"/>
</dbReference>
<accession>A0ABX0YIN2</accession>
<keyword evidence="1" id="KW-0143">Chaperone</keyword>
<sequence>MLWPVTVVGAAAGFALAHIPGSILGALIGQAVDRRLEVYTWPQLWARMKGQPALPLNELLFVMLGRLAKVDGRVQESHIAQARHEMTRMSLNEGARKQAIAAFGRGKTGKDTLRGPLRRLQVQPATAEGLLRACWRMAWADGQLGQGEQRLLVEWGGWLGLTVPQVRALGADYAPASRTLASSTNAYHEALKVLGVTAATDGDQIKQAYRRLLSRHHPDKLQGKGASPAQVRSATERTRELHSAYDIVRKRRGL</sequence>
<dbReference type="RefSeq" id="WP_168085373.1">
    <property type="nucleotide sequence ID" value="NZ_JAAVJI010000013.1"/>
</dbReference>